<sequence length="64" mass="7197">MDVSPIKCPSNMRQTTDSLKSCHYLLKTVSTRHSNANLVEELNTTQNVTNDHHIFVNGAFTHAK</sequence>
<accession>A0A9D4VC70</accession>
<keyword evidence="2" id="KW-1185">Reference proteome</keyword>
<evidence type="ECO:0000313" key="2">
    <source>
        <dbReference type="Proteomes" id="UP000886520"/>
    </source>
</evidence>
<protein>
    <submittedName>
        <fullName evidence="1">Uncharacterized protein</fullName>
    </submittedName>
</protein>
<evidence type="ECO:0000313" key="1">
    <source>
        <dbReference type="EMBL" id="KAI5082752.1"/>
    </source>
</evidence>
<dbReference type="EMBL" id="JABFUD020000002">
    <property type="protein sequence ID" value="KAI5082752.1"/>
    <property type="molecule type" value="Genomic_DNA"/>
</dbReference>
<reference evidence="1" key="1">
    <citation type="submission" date="2021-01" db="EMBL/GenBank/DDBJ databases">
        <title>Adiantum capillus-veneris genome.</title>
        <authorList>
            <person name="Fang Y."/>
            <person name="Liao Q."/>
        </authorList>
    </citation>
    <scope>NUCLEOTIDE SEQUENCE</scope>
    <source>
        <strain evidence="1">H3</strain>
        <tissue evidence="1">Leaf</tissue>
    </source>
</reference>
<gene>
    <name evidence="1" type="ORF">GOP47_0002495</name>
</gene>
<name>A0A9D4VC70_ADICA</name>
<organism evidence="1 2">
    <name type="scientific">Adiantum capillus-veneris</name>
    <name type="common">Maidenhair fern</name>
    <dbReference type="NCBI Taxonomy" id="13818"/>
    <lineage>
        <taxon>Eukaryota</taxon>
        <taxon>Viridiplantae</taxon>
        <taxon>Streptophyta</taxon>
        <taxon>Embryophyta</taxon>
        <taxon>Tracheophyta</taxon>
        <taxon>Polypodiopsida</taxon>
        <taxon>Polypodiidae</taxon>
        <taxon>Polypodiales</taxon>
        <taxon>Pteridineae</taxon>
        <taxon>Pteridaceae</taxon>
        <taxon>Vittarioideae</taxon>
        <taxon>Adiantum</taxon>
    </lineage>
</organism>
<proteinExistence type="predicted"/>
<comment type="caution">
    <text evidence="1">The sequence shown here is derived from an EMBL/GenBank/DDBJ whole genome shotgun (WGS) entry which is preliminary data.</text>
</comment>
<dbReference type="Proteomes" id="UP000886520">
    <property type="component" value="Chromosome 3"/>
</dbReference>
<dbReference type="AlphaFoldDB" id="A0A9D4VC70"/>